<dbReference type="Pfam" id="PF00078">
    <property type="entry name" value="RVT_1"/>
    <property type="match status" value="1"/>
</dbReference>
<proteinExistence type="predicted"/>
<dbReference type="AlphaFoldDB" id="A0A0K0EWT2"/>
<accession>A0A0K0EWT2</accession>
<dbReference type="InterPro" id="IPR000477">
    <property type="entry name" value="RT_dom"/>
</dbReference>
<evidence type="ECO:0000313" key="2">
    <source>
        <dbReference type="Proteomes" id="UP000035680"/>
    </source>
</evidence>
<keyword evidence="2" id="KW-1185">Reference proteome</keyword>
<organism evidence="2 3">
    <name type="scientific">Strongyloides venezuelensis</name>
    <name type="common">Threadworm</name>
    <dbReference type="NCBI Taxonomy" id="75913"/>
    <lineage>
        <taxon>Eukaryota</taxon>
        <taxon>Metazoa</taxon>
        <taxon>Ecdysozoa</taxon>
        <taxon>Nematoda</taxon>
        <taxon>Chromadorea</taxon>
        <taxon>Rhabditida</taxon>
        <taxon>Tylenchina</taxon>
        <taxon>Panagrolaimomorpha</taxon>
        <taxon>Strongyloidoidea</taxon>
        <taxon>Strongyloididae</taxon>
        <taxon>Strongyloides</taxon>
    </lineage>
</organism>
<reference evidence="2" key="1">
    <citation type="submission" date="2014-07" db="EMBL/GenBank/DDBJ databases">
        <authorList>
            <person name="Martin A.A"/>
            <person name="De Silva N."/>
        </authorList>
    </citation>
    <scope>NUCLEOTIDE SEQUENCE</scope>
</reference>
<evidence type="ECO:0000259" key="1">
    <source>
        <dbReference type="PROSITE" id="PS50878"/>
    </source>
</evidence>
<dbReference type="Gene3D" id="3.30.70.270">
    <property type="match status" value="1"/>
</dbReference>
<dbReference type="SUPFAM" id="SSF56672">
    <property type="entry name" value="DNA/RNA polymerases"/>
    <property type="match status" value="1"/>
</dbReference>
<evidence type="ECO:0000313" key="3">
    <source>
        <dbReference type="WBParaSite" id="SVE_0098600.1"/>
    </source>
</evidence>
<reference evidence="3" key="2">
    <citation type="submission" date="2015-08" db="UniProtKB">
        <authorList>
            <consortium name="WormBaseParasite"/>
        </authorList>
    </citation>
    <scope>IDENTIFICATION</scope>
</reference>
<dbReference type="WBParaSite" id="SVE_0098600.1">
    <property type="protein sequence ID" value="SVE_0098600.1"/>
    <property type="gene ID" value="SVE_0098600"/>
</dbReference>
<protein>
    <submittedName>
        <fullName evidence="3">Reverse transcriptase domain-containing protein</fullName>
    </submittedName>
</protein>
<dbReference type="PROSITE" id="PS50878">
    <property type="entry name" value="RT_POL"/>
    <property type="match status" value="1"/>
</dbReference>
<name>A0A0K0EWT2_STRVS</name>
<feature type="domain" description="Reverse transcriptase" evidence="1">
    <location>
        <begin position="1"/>
        <end position="150"/>
    </location>
</feature>
<dbReference type="InterPro" id="IPR043128">
    <property type="entry name" value="Rev_trsase/Diguanyl_cyclase"/>
</dbReference>
<dbReference type="InterPro" id="IPR043502">
    <property type="entry name" value="DNA/RNA_pol_sf"/>
</dbReference>
<sequence length="166" mass="19402">MLKLHKAFYKMYREEIEYGLRKLQLPENLIQFIKELTFHNILSFEINNKSFLIETERGVKQGCPILLILYTISFEMALREARIEIGNKDEKIILRWMCYGDDTYLIVPNRRAARLLCKTVEECCKEYGLSLNASKIQMIATSTFLDGVKIDRVKLKAQKSGNTLEK</sequence>
<dbReference type="Proteomes" id="UP000035680">
    <property type="component" value="Unassembled WGS sequence"/>
</dbReference>